<proteinExistence type="predicted"/>
<name>A0A0C3H3L5_OIDMZ</name>
<dbReference type="InterPro" id="IPR034660">
    <property type="entry name" value="DinB/YfiT-like"/>
</dbReference>
<dbReference type="OrthoDB" id="3724345at2759"/>
<dbReference type="PANTHER" id="PTHR36922">
    <property type="entry name" value="BLL2446 PROTEIN"/>
    <property type="match status" value="1"/>
</dbReference>
<evidence type="ECO:0008006" key="3">
    <source>
        <dbReference type="Google" id="ProtNLM"/>
    </source>
</evidence>
<dbReference type="HOGENOM" id="CLU_090929_1_0_1"/>
<dbReference type="Gene3D" id="1.20.120.450">
    <property type="entry name" value="dinb family like domain"/>
    <property type="match status" value="1"/>
</dbReference>
<dbReference type="EMBL" id="KN832881">
    <property type="protein sequence ID" value="KIM98039.1"/>
    <property type="molecule type" value="Genomic_DNA"/>
</dbReference>
<dbReference type="PANTHER" id="PTHR36922:SF1">
    <property type="entry name" value="DUF1993 DOMAIN-CONTAINING PROTEIN"/>
    <property type="match status" value="1"/>
</dbReference>
<organism evidence="1 2">
    <name type="scientific">Oidiodendron maius (strain Zn)</name>
    <dbReference type="NCBI Taxonomy" id="913774"/>
    <lineage>
        <taxon>Eukaryota</taxon>
        <taxon>Fungi</taxon>
        <taxon>Dikarya</taxon>
        <taxon>Ascomycota</taxon>
        <taxon>Pezizomycotina</taxon>
        <taxon>Leotiomycetes</taxon>
        <taxon>Leotiomycetes incertae sedis</taxon>
        <taxon>Myxotrichaceae</taxon>
        <taxon>Oidiodendron</taxon>
    </lineage>
</organism>
<evidence type="ECO:0000313" key="1">
    <source>
        <dbReference type="EMBL" id="KIM98039.1"/>
    </source>
</evidence>
<dbReference type="SUPFAM" id="SSF109854">
    <property type="entry name" value="DinB/YfiT-like putative metalloenzymes"/>
    <property type="match status" value="1"/>
</dbReference>
<dbReference type="Proteomes" id="UP000054321">
    <property type="component" value="Unassembled WGS sequence"/>
</dbReference>
<sequence length="165" mass="18647">MPFTLYEVSIPLFIRNLQVLKKLLEKGQASGKETTLVESRLIADMLPFTFQVQSACDSAKFQAVRVGGLENPVMEDKEKTFLELQERITKTIAFLETVKPESFEGKEGQEVRTIKRNGVSIPLNGKQYTFEFSIPNFFFHLSMVYALLRKEGVEVGKSDYLGAGL</sequence>
<dbReference type="InterPro" id="IPR018531">
    <property type="entry name" value="DUF1993"/>
</dbReference>
<reference evidence="2" key="2">
    <citation type="submission" date="2015-01" db="EMBL/GenBank/DDBJ databases">
        <title>Evolutionary Origins and Diversification of the Mycorrhizal Mutualists.</title>
        <authorList>
            <consortium name="DOE Joint Genome Institute"/>
            <consortium name="Mycorrhizal Genomics Consortium"/>
            <person name="Kohler A."/>
            <person name="Kuo A."/>
            <person name="Nagy L.G."/>
            <person name="Floudas D."/>
            <person name="Copeland A."/>
            <person name="Barry K.W."/>
            <person name="Cichocki N."/>
            <person name="Veneault-Fourrey C."/>
            <person name="LaButti K."/>
            <person name="Lindquist E.A."/>
            <person name="Lipzen A."/>
            <person name="Lundell T."/>
            <person name="Morin E."/>
            <person name="Murat C."/>
            <person name="Riley R."/>
            <person name="Ohm R."/>
            <person name="Sun H."/>
            <person name="Tunlid A."/>
            <person name="Henrissat B."/>
            <person name="Grigoriev I.V."/>
            <person name="Hibbett D.S."/>
            <person name="Martin F."/>
        </authorList>
    </citation>
    <scope>NUCLEOTIDE SEQUENCE [LARGE SCALE GENOMIC DNA]</scope>
    <source>
        <strain evidence="2">Zn</strain>
    </source>
</reference>
<gene>
    <name evidence="1" type="ORF">OIDMADRAFT_20351</name>
</gene>
<evidence type="ECO:0000313" key="2">
    <source>
        <dbReference type="Proteomes" id="UP000054321"/>
    </source>
</evidence>
<accession>A0A0C3H3L5</accession>
<dbReference type="AlphaFoldDB" id="A0A0C3H3L5"/>
<dbReference type="InParanoid" id="A0A0C3H3L5"/>
<dbReference type="Pfam" id="PF09351">
    <property type="entry name" value="DUF1993"/>
    <property type="match status" value="1"/>
</dbReference>
<keyword evidence="2" id="KW-1185">Reference proteome</keyword>
<reference evidence="1 2" key="1">
    <citation type="submission" date="2014-04" db="EMBL/GenBank/DDBJ databases">
        <authorList>
            <consortium name="DOE Joint Genome Institute"/>
            <person name="Kuo A."/>
            <person name="Martino E."/>
            <person name="Perotto S."/>
            <person name="Kohler A."/>
            <person name="Nagy L.G."/>
            <person name="Floudas D."/>
            <person name="Copeland A."/>
            <person name="Barry K.W."/>
            <person name="Cichocki N."/>
            <person name="Veneault-Fourrey C."/>
            <person name="LaButti K."/>
            <person name="Lindquist E.A."/>
            <person name="Lipzen A."/>
            <person name="Lundell T."/>
            <person name="Morin E."/>
            <person name="Murat C."/>
            <person name="Sun H."/>
            <person name="Tunlid A."/>
            <person name="Henrissat B."/>
            <person name="Grigoriev I.V."/>
            <person name="Hibbett D.S."/>
            <person name="Martin F."/>
            <person name="Nordberg H.P."/>
            <person name="Cantor M.N."/>
            <person name="Hua S.X."/>
        </authorList>
    </citation>
    <scope>NUCLEOTIDE SEQUENCE [LARGE SCALE GENOMIC DNA]</scope>
    <source>
        <strain evidence="1 2">Zn</strain>
    </source>
</reference>
<protein>
    <recommendedName>
        <fullName evidence="3">DUF1993 domain-containing protein</fullName>
    </recommendedName>
</protein>
<dbReference type="STRING" id="913774.A0A0C3H3L5"/>